<feature type="region of interest" description="Disordered" evidence="5">
    <location>
        <begin position="55"/>
        <end position="113"/>
    </location>
</feature>
<name>A0AAV7EJF7_ARIFI</name>
<evidence type="ECO:0000256" key="4">
    <source>
        <dbReference type="PIRSR" id="PIRSR601461-1"/>
    </source>
</evidence>
<gene>
    <name evidence="8" type="ORF">H6P81_014129</name>
</gene>
<evidence type="ECO:0000256" key="6">
    <source>
        <dbReference type="SAM" id="SignalP"/>
    </source>
</evidence>
<feature type="domain" description="Peptidase A1" evidence="7">
    <location>
        <begin position="181"/>
        <end position="539"/>
    </location>
</feature>
<feature type="active site" evidence="4">
    <location>
        <position position="422"/>
    </location>
</feature>
<dbReference type="PANTHER" id="PTHR47967">
    <property type="entry name" value="OS07G0603500 PROTEIN-RELATED"/>
    <property type="match status" value="1"/>
</dbReference>
<dbReference type="FunFam" id="2.40.70.10:FF:000034">
    <property type="entry name" value="Aspartyl protease family protein"/>
    <property type="match status" value="1"/>
</dbReference>
<evidence type="ECO:0000256" key="1">
    <source>
        <dbReference type="ARBA" id="ARBA00007447"/>
    </source>
</evidence>
<dbReference type="InterPro" id="IPR051708">
    <property type="entry name" value="Plant_Aspart_Prot_A1"/>
</dbReference>
<keyword evidence="2" id="KW-0645">Protease</keyword>
<evidence type="ECO:0000313" key="9">
    <source>
        <dbReference type="Proteomes" id="UP000825729"/>
    </source>
</evidence>
<comment type="similarity">
    <text evidence="1">Belongs to the peptidase A1 family.</text>
</comment>
<dbReference type="AlphaFoldDB" id="A0AAV7EJF7"/>
<comment type="caution">
    <text evidence="8">The sequence shown here is derived from an EMBL/GenBank/DDBJ whole genome shotgun (WGS) entry which is preliminary data.</text>
</comment>
<dbReference type="Pfam" id="PF14541">
    <property type="entry name" value="TAXi_C"/>
    <property type="match status" value="1"/>
</dbReference>
<dbReference type="InterPro" id="IPR032799">
    <property type="entry name" value="TAXi_C"/>
</dbReference>
<feature type="chain" id="PRO_5043742454" description="Peptidase A1 domain-containing protein" evidence="6">
    <location>
        <begin position="25"/>
        <end position="546"/>
    </location>
</feature>
<dbReference type="FunFam" id="2.40.70.10:FF:000053">
    <property type="entry name" value="Eukaryotic aspartyl protease family protein"/>
    <property type="match status" value="1"/>
</dbReference>
<accession>A0AAV7EJF7</accession>
<dbReference type="InterPro" id="IPR021109">
    <property type="entry name" value="Peptidase_aspartic_dom_sf"/>
</dbReference>
<evidence type="ECO:0000259" key="7">
    <source>
        <dbReference type="PROSITE" id="PS51767"/>
    </source>
</evidence>
<protein>
    <recommendedName>
        <fullName evidence="7">Peptidase A1 domain-containing protein</fullName>
    </recommendedName>
</protein>
<dbReference type="PRINTS" id="PR00792">
    <property type="entry name" value="PEPSIN"/>
</dbReference>
<feature type="region of interest" description="Disordered" evidence="5">
    <location>
        <begin position="134"/>
        <end position="162"/>
    </location>
</feature>
<keyword evidence="9" id="KW-1185">Reference proteome</keyword>
<dbReference type="InterPro" id="IPR033121">
    <property type="entry name" value="PEPTIDASE_A1"/>
</dbReference>
<evidence type="ECO:0000256" key="5">
    <source>
        <dbReference type="SAM" id="MobiDB-lite"/>
    </source>
</evidence>
<feature type="compositionally biased region" description="Low complexity" evidence="5">
    <location>
        <begin position="96"/>
        <end position="106"/>
    </location>
</feature>
<dbReference type="EMBL" id="JAINDJ010000005">
    <property type="protein sequence ID" value="KAG9448001.1"/>
    <property type="molecule type" value="Genomic_DNA"/>
</dbReference>
<dbReference type="InterPro" id="IPR032861">
    <property type="entry name" value="TAXi_N"/>
</dbReference>
<dbReference type="SUPFAM" id="SSF50630">
    <property type="entry name" value="Acid proteases"/>
    <property type="match status" value="1"/>
</dbReference>
<keyword evidence="6" id="KW-0732">Signal</keyword>
<evidence type="ECO:0000256" key="2">
    <source>
        <dbReference type="ARBA" id="ARBA00022670"/>
    </source>
</evidence>
<dbReference type="PROSITE" id="PS51767">
    <property type="entry name" value="PEPTIDASE_A1"/>
    <property type="match status" value="1"/>
</dbReference>
<dbReference type="PANTHER" id="PTHR47967:SF28">
    <property type="entry name" value="ASPARTYL PROTEASE FAMILY PROTEIN 2-LIKE"/>
    <property type="match status" value="1"/>
</dbReference>
<dbReference type="Pfam" id="PF14543">
    <property type="entry name" value="TAXi_N"/>
    <property type="match status" value="1"/>
</dbReference>
<feature type="compositionally biased region" description="Basic and acidic residues" evidence="5">
    <location>
        <begin position="64"/>
        <end position="77"/>
    </location>
</feature>
<feature type="active site" evidence="4">
    <location>
        <position position="199"/>
    </location>
</feature>
<dbReference type="Proteomes" id="UP000825729">
    <property type="component" value="Unassembled WGS sequence"/>
</dbReference>
<feature type="signal peptide" evidence="6">
    <location>
        <begin position="1"/>
        <end position="24"/>
    </location>
</feature>
<proteinExistence type="inferred from homology"/>
<evidence type="ECO:0000313" key="8">
    <source>
        <dbReference type="EMBL" id="KAG9448001.1"/>
    </source>
</evidence>
<sequence>MPSSKKVVFVLLLSFFLCSGFVAARSNQSRLHGIEFPDHPSFNSVISAFDGGCQTRSSGSLESTEAREDEKGDRVGPDKQPSLKLHLKHNPTNLGSSASKKVSVNASKHKDQVRIHTLHRRIAENKNQNTASRLLASASASPPKPKSSRPKRDRENIAPEAGAATMVATLESGVSLGSGEYFMDVFIGTPPKHYSLILDTGSDLNWLQCDPCHACFEQQGPHYNPKDSSSYRDIGCHDPRCALVSSPEPARVCKSENQTCPYFYWYGDQSNTTGDLALETFTVNITGASGESEFRRVENVMFGCGHWNRGLFHGAAGLLGLGRGPLSFASQLRALYGHTFSYCLVDRNSDISVSSKLIFGEDPVLMSHPNLNFTSLVTGKQNPADTFYYVDVKGIMVGGELLDIPAEVWNITSEGAGGTIVDSGTTLSYFTEPAYKVIREAFVKKVKGYPVVKDFPVLDPCYNVSGVEKVELPEFSILFSDGAVWDFPAENYFIRLDPEEIVCLAILGTPRSSLSILGNYQQQNFHIMYDTKMSRLGFAPMRCADV</sequence>
<evidence type="ECO:0000256" key="3">
    <source>
        <dbReference type="ARBA" id="ARBA00022801"/>
    </source>
</evidence>
<organism evidence="8 9">
    <name type="scientific">Aristolochia fimbriata</name>
    <name type="common">White veined hardy Dutchman's pipe vine</name>
    <dbReference type="NCBI Taxonomy" id="158543"/>
    <lineage>
        <taxon>Eukaryota</taxon>
        <taxon>Viridiplantae</taxon>
        <taxon>Streptophyta</taxon>
        <taxon>Embryophyta</taxon>
        <taxon>Tracheophyta</taxon>
        <taxon>Spermatophyta</taxon>
        <taxon>Magnoliopsida</taxon>
        <taxon>Magnoliidae</taxon>
        <taxon>Piperales</taxon>
        <taxon>Aristolochiaceae</taxon>
        <taxon>Aristolochia</taxon>
    </lineage>
</organism>
<dbReference type="GO" id="GO:0004190">
    <property type="term" value="F:aspartic-type endopeptidase activity"/>
    <property type="evidence" value="ECO:0007669"/>
    <property type="project" value="InterPro"/>
</dbReference>
<reference evidence="8 9" key="1">
    <citation type="submission" date="2021-07" db="EMBL/GenBank/DDBJ databases">
        <title>The Aristolochia fimbriata genome: insights into angiosperm evolution, floral development and chemical biosynthesis.</title>
        <authorList>
            <person name="Jiao Y."/>
        </authorList>
    </citation>
    <scope>NUCLEOTIDE SEQUENCE [LARGE SCALE GENOMIC DNA]</scope>
    <source>
        <strain evidence="8">IBCAS-2021</strain>
        <tissue evidence="8">Leaf</tissue>
    </source>
</reference>
<keyword evidence="3" id="KW-0378">Hydrolase</keyword>
<dbReference type="InterPro" id="IPR001461">
    <property type="entry name" value="Aspartic_peptidase_A1"/>
</dbReference>
<dbReference type="GO" id="GO:0006508">
    <property type="term" value="P:proteolysis"/>
    <property type="evidence" value="ECO:0007669"/>
    <property type="project" value="UniProtKB-KW"/>
</dbReference>
<dbReference type="Gene3D" id="2.40.70.10">
    <property type="entry name" value="Acid Proteases"/>
    <property type="match status" value="2"/>
</dbReference>